<proteinExistence type="inferred from homology"/>
<dbReference type="PANTHER" id="PTHR41164:SF1">
    <property type="entry name" value="CURLI PRODUCTION ASSEMBLY_TRANSPORT COMPONENT CSGG"/>
    <property type="match status" value="1"/>
</dbReference>
<name>A0A150HML9_9GAMM</name>
<evidence type="ECO:0000256" key="2">
    <source>
        <dbReference type="ARBA" id="ARBA00008899"/>
    </source>
</evidence>
<keyword evidence="8" id="KW-0449">Lipoprotein</keyword>
<evidence type="ECO:0000313" key="10">
    <source>
        <dbReference type="EMBL" id="KXZ66883.1"/>
    </source>
</evidence>
<dbReference type="PANTHER" id="PTHR41164">
    <property type="entry name" value="CURLI PRODUCTION ASSEMBLY/TRANSPORT COMPONENT CSGG"/>
    <property type="match status" value="1"/>
</dbReference>
<keyword evidence="6" id="KW-0472">Membrane</keyword>
<dbReference type="PROSITE" id="PS51257">
    <property type="entry name" value="PROKAR_LIPOPROTEIN"/>
    <property type="match status" value="1"/>
</dbReference>
<dbReference type="GO" id="GO:0030288">
    <property type="term" value="C:outer membrane-bounded periplasmic space"/>
    <property type="evidence" value="ECO:0007669"/>
    <property type="project" value="InterPro"/>
</dbReference>
<dbReference type="Proteomes" id="UP000075680">
    <property type="component" value="Unassembled WGS sequence"/>
</dbReference>
<reference evidence="10 11" key="1">
    <citation type="journal article" date="2016" name="Sci. Rep.">
        <title>Genomic and phenotypic characterization of the species Acinetobacter venetianus.</title>
        <authorList>
            <person name="Fondi M."/>
            <person name="Maida I."/>
            <person name="Perrin E."/>
            <person name="Orlandini V."/>
            <person name="La Torre L."/>
            <person name="Bosi E."/>
            <person name="Negroni A."/>
            <person name="Zanaroli G."/>
            <person name="Fava F."/>
            <person name="Decorosi F."/>
            <person name="Giovannetti L."/>
            <person name="Viti C."/>
            <person name="Vaneechoutte M."/>
            <person name="Dijkshoorn L."/>
            <person name="Fani R."/>
        </authorList>
    </citation>
    <scope>NUCLEOTIDE SEQUENCE [LARGE SCALE GENOMIC DNA]</scope>
    <source>
        <strain evidence="10 11">LUH5627</strain>
    </source>
</reference>
<keyword evidence="7" id="KW-0564">Palmitate</keyword>
<accession>A0A150HML9</accession>
<dbReference type="InterPro" id="IPR005534">
    <property type="entry name" value="Curli_assmbl/transp-comp_CsgG"/>
</dbReference>
<evidence type="ECO:0000256" key="6">
    <source>
        <dbReference type="ARBA" id="ARBA00023136"/>
    </source>
</evidence>
<evidence type="ECO:0000256" key="3">
    <source>
        <dbReference type="ARBA" id="ARBA00014028"/>
    </source>
</evidence>
<dbReference type="AlphaFoldDB" id="A0A150HML9"/>
<organism evidence="10 11">
    <name type="scientific">Acinetobacter venetianus</name>
    <dbReference type="NCBI Taxonomy" id="52133"/>
    <lineage>
        <taxon>Bacteria</taxon>
        <taxon>Pseudomonadati</taxon>
        <taxon>Pseudomonadota</taxon>
        <taxon>Gammaproteobacteria</taxon>
        <taxon>Moraxellales</taxon>
        <taxon>Moraxellaceae</taxon>
        <taxon>Acinetobacter</taxon>
    </lineage>
</organism>
<evidence type="ECO:0000256" key="5">
    <source>
        <dbReference type="ARBA" id="ARBA00022729"/>
    </source>
</evidence>
<evidence type="ECO:0000313" key="11">
    <source>
        <dbReference type="Proteomes" id="UP000075680"/>
    </source>
</evidence>
<feature type="region of interest" description="Disordered" evidence="9">
    <location>
        <begin position="388"/>
        <end position="410"/>
    </location>
</feature>
<evidence type="ECO:0000256" key="8">
    <source>
        <dbReference type="ARBA" id="ARBA00023288"/>
    </source>
</evidence>
<dbReference type="Pfam" id="PF03783">
    <property type="entry name" value="CsgG"/>
    <property type="match status" value="1"/>
</dbReference>
<comment type="function">
    <text evidence="1">May be involved in the biogenesis of curli organelles.</text>
</comment>
<feature type="compositionally biased region" description="Polar residues" evidence="9">
    <location>
        <begin position="398"/>
        <end position="410"/>
    </location>
</feature>
<keyword evidence="5" id="KW-0732">Signal</keyword>
<protein>
    <recommendedName>
        <fullName evidence="3">Curli production assembly/transport component CsgG</fullName>
    </recommendedName>
</protein>
<dbReference type="PATRIC" id="fig|52133.18.peg.2442"/>
<keyword evidence="4" id="KW-1003">Cell membrane</keyword>
<comment type="similarity">
    <text evidence="2">Belongs to the CsgG family.</text>
</comment>
<evidence type="ECO:0000256" key="7">
    <source>
        <dbReference type="ARBA" id="ARBA00023139"/>
    </source>
</evidence>
<evidence type="ECO:0000256" key="1">
    <source>
        <dbReference type="ARBA" id="ARBA00003989"/>
    </source>
</evidence>
<dbReference type="EMBL" id="JRUE01000199">
    <property type="protein sequence ID" value="KXZ66883.1"/>
    <property type="molecule type" value="Genomic_DNA"/>
</dbReference>
<sequence length="410" mass="45306">MLNLSSRLGKKSILLILVSQTLTGCTGMAVSNSKPVTLVQGPPITDIFTPFDMALACLRGQIRKDISFSVGAILDQTGKDVVTNGGSGKMVTQGAGDMVQSALFQAGVSVLNRRDPRIIESEARWGIRDPRQIQTSDYYVTGSINSLDFIPGGGFDIQVGGVGPSYSQTRIIVGLDLALTDTKTSKVVANISLQKQIAAQDYGINAGRFSGHTLFNIQLGKGEREATNFALRQMLNFATFDLLTQVIPPATYESCRAKIPKEFGTLNLTRSSVALYKYQQNKLKDDNTSSITQKLDQPKPLQVERVDQQMIDEKLKNSNQPNTDILPIKQKESDVIINPDGFDEKNKQDIIKYISFNQYEKNNQDSKMNNKKFDGEKVVVVYSDKKQNEKSIGVAENNPDNVDNYWSTKD</sequence>
<evidence type="ECO:0000256" key="4">
    <source>
        <dbReference type="ARBA" id="ARBA00022475"/>
    </source>
</evidence>
<gene>
    <name evidence="10" type="ORF">AVENLUH5627_02379</name>
</gene>
<dbReference type="Gene3D" id="3.40.50.10610">
    <property type="entry name" value="ABC-type transport auxiliary lipoprotein component"/>
    <property type="match status" value="1"/>
</dbReference>
<comment type="caution">
    <text evidence="10">The sequence shown here is derived from an EMBL/GenBank/DDBJ whole genome shotgun (WGS) entry which is preliminary data.</text>
</comment>
<dbReference type="RefSeq" id="WP_061519160.1">
    <property type="nucleotide sequence ID" value="NZ_JRUE01000199.1"/>
</dbReference>
<evidence type="ECO:0000256" key="9">
    <source>
        <dbReference type="SAM" id="MobiDB-lite"/>
    </source>
</evidence>